<proteinExistence type="predicted"/>
<organism evidence="1 2">
    <name type="scientific">Panagrolaimus sp. PS1159</name>
    <dbReference type="NCBI Taxonomy" id="55785"/>
    <lineage>
        <taxon>Eukaryota</taxon>
        <taxon>Metazoa</taxon>
        <taxon>Ecdysozoa</taxon>
        <taxon>Nematoda</taxon>
        <taxon>Chromadorea</taxon>
        <taxon>Rhabditida</taxon>
        <taxon>Tylenchina</taxon>
        <taxon>Panagrolaimomorpha</taxon>
        <taxon>Panagrolaimoidea</taxon>
        <taxon>Panagrolaimidae</taxon>
        <taxon>Panagrolaimus</taxon>
    </lineage>
</organism>
<sequence>MLKPNDRLATVANALRASTSEPNLRKKLLATASGSVKESKPEKSLRDPAKIKAKKVSRSSDSESSDTEDKDFLKAELILKFKKYDHSWFKQIAATHPEYFIDSRQYVHYERNSSTIFVGHDKVVANFINFIRVFNISKHGYSLMDIKCEGAVACVQSSPDFNHLAVSVDAVQGAKIVMYDSRDMDQAVRDFSTIILASQIRISLTNETILLFTESDDKAFCRIALYSFDGTFLSELSLNLPNPSKNFEISFCPADETIICVITDDTCYFMRATTNVITVFSTIKFFDISCHGWVDDVTLGFGTFDGQIRLYRETVALEVVNLKSLQNNLIGNYDPKQSHVLKMFGNDQYLLVYVQIGVIFVFPAGNLKDRWKNSKAIIINSLKTDTLCNFLHMDQSNDNILYGDNESISLCNVNYAEAICDNGLRLITAKNSKPIKQICFEHRSNMIAVLDRDGLILITSMINKRTISHGYFKNAIAIALLPHGQKLLIAEMSSIVVYHVLFHELLKGETIWEEKVEAVSIF</sequence>
<reference evidence="2" key="1">
    <citation type="submission" date="2022-11" db="UniProtKB">
        <authorList>
            <consortium name="WormBaseParasite"/>
        </authorList>
    </citation>
    <scope>IDENTIFICATION</scope>
</reference>
<evidence type="ECO:0000313" key="2">
    <source>
        <dbReference type="WBParaSite" id="PS1159_v2.g17990.t1"/>
    </source>
</evidence>
<accession>A0AC35FKV0</accession>
<name>A0AC35FKV0_9BILA</name>
<protein>
    <submittedName>
        <fullName evidence="2">Uncharacterized protein</fullName>
    </submittedName>
</protein>
<evidence type="ECO:0000313" key="1">
    <source>
        <dbReference type="Proteomes" id="UP000887580"/>
    </source>
</evidence>
<dbReference type="WBParaSite" id="PS1159_v2.g17990.t1">
    <property type="protein sequence ID" value="PS1159_v2.g17990.t1"/>
    <property type="gene ID" value="PS1159_v2.g17990"/>
</dbReference>
<dbReference type="Proteomes" id="UP000887580">
    <property type="component" value="Unplaced"/>
</dbReference>